<dbReference type="InterPro" id="IPR052177">
    <property type="entry name" value="Divisome_Glycosyl_Hydrolase"/>
</dbReference>
<keyword evidence="2" id="KW-1133">Transmembrane helix</keyword>
<feature type="transmembrane region" description="Helical" evidence="2">
    <location>
        <begin position="5"/>
        <end position="21"/>
    </location>
</feature>
<dbReference type="InterPro" id="IPR003790">
    <property type="entry name" value="GHL10"/>
</dbReference>
<evidence type="ECO:0000256" key="1">
    <source>
        <dbReference type="ARBA" id="ARBA00022729"/>
    </source>
</evidence>
<reference evidence="4" key="1">
    <citation type="submission" date="2020-10" db="EMBL/GenBank/DDBJ databases">
        <authorList>
            <person name="Gilroy R."/>
        </authorList>
    </citation>
    <scope>NUCLEOTIDE SEQUENCE</scope>
    <source>
        <strain evidence="4">CHK195-26880</strain>
    </source>
</reference>
<dbReference type="PANTHER" id="PTHR43405">
    <property type="entry name" value="GLYCOSYL HYDROLASE DIGH"/>
    <property type="match status" value="1"/>
</dbReference>
<evidence type="ECO:0000259" key="3">
    <source>
        <dbReference type="Pfam" id="PF02638"/>
    </source>
</evidence>
<sequence length="395" mass="45709">MKKEYYLLLIIFLLVIVYIFIPKDTLKDEVTTPKTEEKRAVFISYIELGNNIRGKDESTMKKTIDNMLDTAKSYGFNMIILQVRSFSDAIYKSSIYPSSRSVVNTEGEVLPFDILKYFIKVAHQKDLELHAWINPYRISNTKDINLISTSNPAYNMLNSTDVEVMDNGIYYNPASSKVESLILDGIEEIITNYDVDGIHFDDYFYPDSSTIDSNEYNKALEKDRNLSLQEFRLNVISSLVKKTYNLIKDYDKEILFGISPDGNIENNYNSNYVDTITFVTKEGYLDYIMPQVYYGFLNSIKPFEETIKSWNNLITIDIDLIPALAFYKSGNVDKYAKEGVNEWIEYNNIISREVMLSRSLSNYSGFAIFRYDSIFGNNLTENAFLEKENLKNILT</sequence>
<organism evidence="4 5">
    <name type="scientific">Candidatus Onthousia faecipullorum</name>
    <dbReference type="NCBI Taxonomy" id="2840887"/>
    <lineage>
        <taxon>Bacteria</taxon>
        <taxon>Bacillati</taxon>
        <taxon>Bacillota</taxon>
        <taxon>Bacilli</taxon>
        <taxon>Candidatus Onthousia</taxon>
    </lineage>
</organism>
<dbReference type="EMBL" id="DVKQ01000028">
    <property type="protein sequence ID" value="HIT37279.1"/>
    <property type="molecule type" value="Genomic_DNA"/>
</dbReference>
<dbReference type="Gene3D" id="3.20.20.80">
    <property type="entry name" value="Glycosidases"/>
    <property type="match status" value="1"/>
</dbReference>
<dbReference type="AlphaFoldDB" id="A0A9D1GBT1"/>
<accession>A0A9D1GBT1</accession>
<comment type="caution">
    <text evidence="4">The sequence shown here is derived from an EMBL/GenBank/DDBJ whole genome shotgun (WGS) entry which is preliminary data.</text>
</comment>
<feature type="domain" description="Glycosyl hydrolase-like 10" evidence="3">
    <location>
        <begin position="55"/>
        <end position="330"/>
    </location>
</feature>
<dbReference type="Pfam" id="PF02638">
    <property type="entry name" value="GHL10"/>
    <property type="match status" value="1"/>
</dbReference>
<gene>
    <name evidence="4" type="ORF">IAB59_02215</name>
</gene>
<evidence type="ECO:0000256" key="2">
    <source>
        <dbReference type="SAM" id="Phobius"/>
    </source>
</evidence>
<keyword evidence="2" id="KW-0472">Membrane</keyword>
<dbReference type="Proteomes" id="UP000886833">
    <property type="component" value="Unassembled WGS sequence"/>
</dbReference>
<dbReference type="InterPro" id="IPR017853">
    <property type="entry name" value="GH"/>
</dbReference>
<keyword evidence="2" id="KW-0812">Transmembrane</keyword>
<keyword evidence="1" id="KW-0732">Signal</keyword>
<dbReference type="PANTHER" id="PTHR43405:SF1">
    <property type="entry name" value="GLYCOSYL HYDROLASE DIGH"/>
    <property type="match status" value="1"/>
</dbReference>
<protein>
    <submittedName>
        <fullName evidence="4">Family 10 glycosylhydrolase</fullName>
    </submittedName>
</protein>
<name>A0A9D1GBT1_9FIRM</name>
<proteinExistence type="predicted"/>
<reference evidence="4" key="2">
    <citation type="journal article" date="2021" name="PeerJ">
        <title>Extensive microbial diversity within the chicken gut microbiome revealed by metagenomics and culture.</title>
        <authorList>
            <person name="Gilroy R."/>
            <person name="Ravi A."/>
            <person name="Getino M."/>
            <person name="Pursley I."/>
            <person name="Horton D.L."/>
            <person name="Alikhan N.F."/>
            <person name="Baker D."/>
            <person name="Gharbi K."/>
            <person name="Hall N."/>
            <person name="Watson M."/>
            <person name="Adriaenssens E.M."/>
            <person name="Foster-Nyarko E."/>
            <person name="Jarju S."/>
            <person name="Secka A."/>
            <person name="Antonio M."/>
            <person name="Oren A."/>
            <person name="Chaudhuri R.R."/>
            <person name="La Ragione R."/>
            <person name="Hildebrand F."/>
            <person name="Pallen M.J."/>
        </authorList>
    </citation>
    <scope>NUCLEOTIDE SEQUENCE</scope>
    <source>
        <strain evidence="4">CHK195-26880</strain>
    </source>
</reference>
<evidence type="ECO:0000313" key="5">
    <source>
        <dbReference type="Proteomes" id="UP000886833"/>
    </source>
</evidence>
<evidence type="ECO:0000313" key="4">
    <source>
        <dbReference type="EMBL" id="HIT37279.1"/>
    </source>
</evidence>
<dbReference type="SUPFAM" id="SSF51445">
    <property type="entry name" value="(Trans)glycosidases"/>
    <property type="match status" value="1"/>
</dbReference>